<protein>
    <recommendedName>
        <fullName evidence="4">Coiled-coil domain-containing protein 190</fullName>
    </recommendedName>
</protein>
<sequence>MRRTDWPSEALKREERRAEARLAHGIQRLDEAKRYQLNTLTREQQRLHRHLLTLKTGNRWRGLNSVGSRPSNHDLSHPAVSYSKTRLPIIPPADRETNRHRSGKPQSICSLQARVQDFLSSGENRADNTTMPVCLPDLKPRPPSSILPPANPERENKAGDRDGQNKKHKARGREGLRSALETHGFSSKDSQRENQIVASYTEKEEGITVTIPYSTPLSPLSDTRTSDGQLRMVHTLPNFVQALAEARKARYIRHRGHPLCERELSIREIFSSNSKDTYTTH</sequence>
<organism evidence="2 3">
    <name type="scientific">Ameiurus melas</name>
    <name type="common">Black bullhead</name>
    <name type="synonym">Silurus melas</name>
    <dbReference type="NCBI Taxonomy" id="219545"/>
    <lineage>
        <taxon>Eukaryota</taxon>
        <taxon>Metazoa</taxon>
        <taxon>Chordata</taxon>
        <taxon>Craniata</taxon>
        <taxon>Vertebrata</taxon>
        <taxon>Euteleostomi</taxon>
        <taxon>Actinopterygii</taxon>
        <taxon>Neopterygii</taxon>
        <taxon>Teleostei</taxon>
        <taxon>Ostariophysi</taxon>
        <taxon>Siluriformes</taxon>
        <taxon>Ictaluridae</taxon>
        <taxon>Ameiurus</taxon>
    </lineage>
</organism>
<feature type="compositionally biased region" description="Polar residues" evidence="1">
    <location>
        <begin position="184"/>
        <end position="193"/>
    </location>
</feature>
<dbReference type="Pfam" id="PF15768">
    <property type="entry name" value="CC190"/>
    <property type="match status" value="2"/>
</dbReference>
<feature type="compositionally biased region" description="Basic and acidic residues" evidence="1">
    <location>
        <begin position="152"/>
        <end position="165"/>
    </location>
</feature>
<feature type="region of interest" description="Disordered" evidence="1">
    <location>
        <begin position="121"/>
        <end position="193"/>
    </location>
</feature>
<evidence type="ECO:0000313" key="2">
    <source>
        <dbReference type="EMBL" id="KAF4070902.1"/>
    </source>
</evidence>
<dbReference type="EMBL" id="JAAGNN010000028">
    <property type="protein sequence ID" value="KAF4070902.1"/>
    <property type="molecule type" value="Genomic_DNA"/>
</dbReference>
<proteinExistence type="predicted"/>
<evidence type="ECO:0000256" key="1">
    <source>
        <dbReference type="SAM" id="MobiDB-lite"/>
    </source>
</evidence>
<dbReference type="PANTHER" id="PTHR36871:SF1">
    <property type="entry name" value="COILED-COIL DOMAIN-CONTAINING PROTEIN 190"/>
    <property type="match status" value="1"/>
</dbReference>
<gene>
    <name evidence="2" type="ORF">AMELA_G00278800</name>
</gene>
<dbReference type="AlphaFoldDB" id="A0A7J5ZJN9"/>
<accession>A0A7J5ZJN9</accession>
<dbReference type="PANTHER" id="PTHR36871">
    <property type="entry name" value="COILED-COIL DOMAIN-CONTAINING PROTEIN 190"/>
    <property type="match status" value="1"/>
</dbReference>
<comment type="caution">
    <text evidence="2">The sequence shown here is derived from an EMBL/GenBank/DDBJ whole genome shotgun (WGS) entry which is preliminary data.</text>
</comment>
<evidence type="ECO:0000313" key="3">
    <source>
        <dbReference type="Proteomes" id="UP000593565"/>
    </source>
</evidence>
<feature type="compositionally biased region" description="Polar residues" evidence="1">
    <location>
        <begin position="121"/>
        <end position="131"/>
    </location>
</feature>
<name>A0A7J5ZJN9_AMEME</name>
<feature type="compositionally biased region" description="Pro residues" evidence="1">
    <location>
        <begin position="141"/>
        <end position="151"/>
    </location>
</feature>
<reference evidence="2 3" key="1">
    <citation type="submission" date="2020-02" db="EMBL/GenBank/DDBJ databases">
        <title>A chromosome-scale genome assembly of the black bullhead catfish (Ameiurus melas).</title>
        <authorList>
            <person name="Wen M."/>
            <person name="Zham M."/>
            <person name="Cabau C."/>
            <person name="Klopp C."/>
            <person name="Donnadieu C."/>
            <person name="Roques C."/>
            <person name="Bouchez O."/>
            <person name="Lampietro C."/>
            <person name="Jouanno E."/>
            <person name="Herpin A."/>
            <person name="Louis A."/>
            <person name="Berthelot C."/>
            <person name="Parey E."/>
            <person name="Roest-Crollius H."/>
            <person name="Braasch I."/>
            <person name="Postlethwait J."/>
            <person name="Robinson-Rechavi M."/>
            <person name="Echchiki A."/>
            <person name="Begum T."/>
            <person name="Montfort J."/>
            <person name="Schartl M."/>
            <person name="Bobe J."/>
            <person name="Guiguen Y."/>
        </authorList>
    </citation>
    <scope>NUCLEOTIDE SEQUENCE [LARGE SCALE GENOMIC DNA]</scope>
    <source>
        <strain evidence="2">M_S1</strain>
        <tissue evidence="2">Blood</tissue>
    </source>
</reference>
<evidence type="ECO:0008006" key="4">
    <source>
        <dbReference type="Google" id="ProtNLM"/>
    </source>
</evidence>
<keyword evidence="3" id="KW-1185">Reference proteome</keyword>
<dbReference type="Proteomes" id="UP000593565">
    <property type="component" value="Unassembled WGS sequence"/>
</dbReference>
<dbReference type="InterPro" id="IPR031525">
    <property type="entry name" value="CC190"/>
</dbReference>